<proteinExistence type="inferred from homology"/>
<dbReference type="FunFam" id="3.40.50.720:FF:000080">
    <property type="entry name" value="Thiazole biosynthesis adenylyltransferase ThiF"/>
    <property type="match status" value="1"/>
</dbReference>
<dbReference type="InterPro" id="IPR045886">
    <property type="entry name" value="ThiF/MoeB/HesA"/>
</dbReference>
<dbReference type="OrthoDB" id="10261062at2759"/>
<dbReference type="InterPro" id="IPR035985">
    <property type="entry name" value="Ubiquitin-activating_enz"/>
</dbReference>
<evidence type="ECO:0000313" key="5">
    <source>
        <dbReference type="Proteomes" id="UP000192356"/>
    </source>
</evidence>
<dbReference type="Gene3D" id="3.40.50.720">
    <property type="entry name" value="NAD(P)-binding Rossmann-like Domain"/>
    <property type="match status" value="1"/>
</dbReference>
<dbReference type="GO" id="GO:0016779">
    <property type="term" value="F:nucleotidyltransferase activity"/>
    <property type="evidence" value="ECO:0007669"/>
    <property type="project" value="TreeGrafter"/>
</dbReference>
<comment type="similarity">
    <text evidence="1">Belongs to the HesA/MoeB/ThiF family.</text>
</comment>
<gene>
    <name evidence="4" type="primary">MOCS3</name>
    <name evidence="4" type="ORF">HERIO_721</name>
</gene>
<dbReference type="EMBL" id="LVKB01000024">
    <property type="protein sequence ID" value="ORD97395.1"/>
    <property type="molecule type" value="Genomic_DNA"/>
</dbReference>
<evidence type="ECO:0000313" key="4">
    <source>
        <dbReference type="EMBL" id="ORD97395.1"/>
    </source>
</evidence>
<protein>
    <submittedName>
        <fullName evidence="4">MOCS3</fullName>
    </submittedName>
</protein>
<evidence type="ECO:0000256" key="1">
    <source>
        <dbReference type="ARBA" id="ARBA00009919"/>
    </source>
</evidence>
<feature type="domain" description="THIF-type NAD/FAD binding fold" evidence="3">
    <location>
        <begin position="18"/>
        <end position="245"/>
    </location>
</feature>
<dbReference type="InterPro" id="IPR000594">
    <property type="entry name" value="ThiF_NAD_FAD-bd"/>
</dbReference>
<dbReference type="VEuPathDB" id="MicrosporidiaDB:HERIO_721"/>
<comment type="caution">
    <text evidence="4">The sequence shown here is derived from an EMBL/GenBank/DDBJ whole genome shotgun (WGS) entry which is preliminary data.</text>
</comment>
<evidence type="ECO:0000256" key="2">
    <source>
        <dbReference type="SAM" id="Phobius"/>
    </source>
</evidence>
<keyword evidence="2" id="KW-0472">Membrane</keyword>
<dbReference type="AlphaFoldDB" id="A0A1X0QCH9"/>
<dbReference type="GO" id="GO:0042292">
    <property type="term" value="F:URM1 activating enzyme activity"/>
    <property type="evidence" value="ECO:0007669"/>
    <property type="project" value="TreeGrafter"/>
</dbReference>
<sequence>MLEEKLYESDINYNEHRYSRQIIVPGVGIKNQIKLRNSKIVIIGMGGLGCPVLMYLANTGILEIGIIDFDKVEITNLQRQVLHKNEGDSKVESAAKFISEMNPHVKIIKYNIKLTENNINFLKDYDIVIDCCDSIRLRYCINDFCVVNKINLVSGSVLKWEGQVFVLPLKYSSDEIFCYRCMFPQEKSNACSCETSGVIGSMCGVIGSLQATEVYKMIINDPKKSYSLFYKGTNNSFTKISQIKVNKCKICKQINQK</sequence>
<reference evidence="4 5" key="1">
    <citation type="journal article" date="2017" name="Environ. Microbiol.">
        <title>Decay of the glycolytic pathway and adaptation to intranuclear parasitism within Enterocytozoonidae microsporidia.</title>
        <authorList>
            <person name="Wiredu Boakye D."/>
            <person name="Jaroenlak P."/>
            <person name="Prachumwat A."/>
            <person name="Williams T.A."/>
            <person name="Bateman K.S."/>
            <person name="Itsathitphaisarn O."/>
            <person name="Sritunyalucksana K."/>
            <person name="Paszkiewicz K.H."/>
            <person name="Moore K.A."/>
            <person name="Stentiford G.D."/>
            <person name="Williams B.A."/>
        </authorList>
    </citation>
    <scope>NUCLEOTIDE SEQUENCE [LARGE SCALE GENOMIC DNA]</scope>
    <source>
        <strain evidence="4 5">GB1</strain>
    </source>
</reference>
<dbReference type="SUPFAM" id="SSF69572">
    <property type="entry name" value="Activating enzymes of the ubiquitin-like proteins"/>
    <property type="match status" value="1"/>
</dbReference>
<evidence type="ECO:0000259" key="3">
    <source>
        <dbReference type="Pfam" id="PF00899"/>
    </source>
</evidence>
<keyword evidence="5" id="KW-1185">Reference proteome</keyword>
<feature type="transmembrane region" description="Helical" evidence="2">
    <location>
        <begin position="40"/>
        <end position="57"/>
    </location>
</feature>
<dbReference type="GO" id="GO:0005737">
    <property type="term" value="C:cytoplasm"/>
    <property type="evidence" value="ECO:0007669"/>
    <property type="project" value="TreeGrafter"/>
</dbReference>
<dbReference type="CDD" id="cd00757">
    <property type="entry name" value="ThiF_MoeB_HesA_family"/>
    <property type="match status" value="1"/>
</dbReference>
<dbReference type="GO" id="GO:0004792">
    <property type="term" value="F:thiosulfate-cyanide sulfurtransferase activity"/>
    <property type="evidence" value="ECO:0007669"/>
    <property type="project" value="TreeGrafter"/>
</dbReference>
<organism evidence="4 5">
    <name type="scientific">Hepatospora eriocheir</name>
    <dbReference type="NCBI Taxonomy" id="1081669"/>
    <lineage>
        <taxon>Eukaryota</taxon>
        <taxon>Fungi</taxon>
        <taxon>Fungi incertae sedis</taxon>
        <taxon>Microsporidia</taxon>
        <taxon>Hepatosporidae</taxon>
        <taxon>Hepatospora</taxon>
    </lineage>
</organism>
<dbReference type="PANTHER" id="PTHR10953">
    <property type="entry name" value="UBIQUITIN-ACTIVATING ENZYME E1"/>
    <property type="match status" value="1"/>
</dbReference>
<dbReference type="Proteomes" id="UP000192356">
    <property type="component" value="Unassembled WGS sequence"/>
</dbReference>
<dbReference type="Pfam" id="PF00899">
    <property type="entry name" value="ThiF"/>
    <property type="match status" value="1"/>
</dbReference>
<dbReference type="PANTHER" id="PTHR10953:SF102">
    <property type="entry name" value="ADENYLYLTRANSFERASE AND SULFURTRANSFERASE MOCS3"/>
    <property type="match status" value="1"/>
</dbReference>
<dbReference type="VEuPathDB" id="MicrosporidiaDB:A0H76_1900"/>
<accession>A0A1X0QCH9</accession>
<keyword evidence="2" id="KW-1133">Transmembrane helix</keyword>
<keyword evidence="2" id="KW-0812">Transmembrane</keyword>
<name>A0A1X0QCH9_9MICR</name>